<keyword evidence="8 10" id="KW-0460">Magnesium</keyword>
<dbReference type="GO" id="GO:0006556">
    <property type="term" value="P:S-adenosylmethionine biosynthetic process"/>
    <property type="evidence" value="ECO:0007669"/>
    <property type="project" value="UniProtKB-UniRule"/>
</dbReference>
<keyword evidence="17" id="KW-1185">Reference proteome</keyword>
<feature type="binding site" evidence="10">
    <location>
        <position position="243"/>
    </location>
    <ligand>
        <name>L-methionine</name>
        <dbReference type="ChEBI" id="CHEBI:57844"/>
        <note>ligand shared between two neighboring subunits</note>
    </ligand>
</feature>
<dbReference type="PIRSF" id="PIRSF000497">
    <property type="entry name" value="MAT"/>
    <property type="match status" value="1"/>
</dbReference>
<feature type="binding site" description="in other chain" evidence="10">
    <location>
        <position position="99"/>
    </location>
    <ligand>
        <name>L-methionine</name>
        <dbReference type="ChEBI" id="CHEBI:57844"/>
        <note>ligand shared between two neighboring subunits</note>
    </ligand>
</feature>
<evidence type="ECO:0000313" key="16">
    <source>
        <dbReference type="EMBL" id="NKZ39493.1"/>
    </source>
</evidence>
<keyword evidence="3 10" id="KW-0554">One-carbon metabolism</keyword>
<keyword evidence="9 10" id="KW-0630">Potassium</keyword>
<feature type="binding site" description="in other chain" evidence="10">
    <location>
        <begin position="166"/>
        <end position="168"/>
    </location>
    <ligand>
        <name>ATP</name>
        <dbReference type="ChEBI" id="CHEBI:30616"/>
        <note>ligand shared between two neighboring subunits</note>
    </ligand>
</feature>
<dbReference type="InterPro" id="IPR022636">
    <property type="entry name" value="S-AdoMet_synthetase_sfam"/>
</dbReference>
<evidence type="ECO:0000313" key="17">
    <source>
        <dbReference type="Proteomes" id="UP000541636"/>
    </source>
</evidence>
<dbReference type="InterPro" id="IPR002133">
    <property type="entry name" value="S-AdoMet_synthetase"/>
</dbReference>
<evidence type="ECO:0000256" key="6">
    <source>
        <dbReference type="ARBA" id="ARBA00022741"/>
    </source>
</evidence>
<keyword evidence="7 10" id="KW-0067">ATP-binding</keyword>
<feature type="binding site" description="in other chain" evidence="10">
    <location>
        <position position="56"/>
    </location>
    <ligand>
        <name>L-methionine</name>
        <dbReference type="ChEBI" id="CHEBI:57844"/>
        <note>ligand shared between two neighboring subunits</note>
    </ligand>
</feature>
<comment type="similarity">
    <text evidence="2 10 12">Belongs to the AdoMet synthase family.</text>
</comment>
<feature type="binding site" evidence="10">
    <location>
        <position position="243"/>
    </location>
    <ligand>
        <name>ATP</name>
        <dbReference type="ChEBI" id="CHEBI:30616"/>
        <note>ligand shared between two neighboring subunits</note>
    </ligand>
</feature>
<feature type="domain" description="S-adenosylmethionine synthetase C-terminal" evidence="15">
    <location>
        <begin position="237"/>
        <end position="370"/>
    </location>
</feature>
<dbReference type="PANTHER" id="PTHR11964">
    <property type="entry name" value="S-ADENOSYLMETHIONINE SYNTHETASE"/>
    <property type="match status" value="1"/>
</dbReference>
<dbReference type="PROSITE" id="PS00377">
    <property type="entry name" value="ADOMET_SYNTHASE_2"/>
    <property type="match status" value="1"/>
</dbReference>
<gene>
    <name evidence="10" type="primary">metK</name>
    <name evidence="16" type="ORF">HF690_11090</name>
</gene>
<dbReference type="GO" id="GO:0000287">
    <property type="term" value="F:magnesium ion binding"/>
    <property type="evidence" value="ECO:0007669"/>
    <property type="project" value="UniProtKB-UniRule"/>
</dbReference>
<dbReference type="NCBIfam" id="TIGR01034">
    <property type="entry name" value="metK"/>
    <property type="match status" value="1"/>
</dbReference>
<feature type="binding site" evidence="10">
    <location>
        <position position="266"/>
    </location>
    <ligand>
        <name>ATP</name>
        <dbReference type="ChEBI" id="CHEBI:30616"/>
        <note>ligand shared between two neighboring subunits</note>
    </ligand>
</feature>
<evidence type="ECO:0000259" key="13">
    <source>
        <dbReference type="Pfam" id="PF00438"/>
    </source>
</evidence>
<dbReference type="SUPFAM" id="SSF55973">
    <property type="entry name" value="S-adenosylmethionine synthetase"/>
    <property type="match status" value="3"/>
</dbReference>
<dbReference type="InterPro" id="IPR022629">
    <property type="entry name" value="S-AdoMet_synt_central"/>
</dbReference>
<dbReference type="AlphaFoldDB" id="A0A846ZPX0"/>
<feature type="binding site" evidence="10">
    <location>
        <position position="17"/>
    </location>
    <ligand>
        <name>Mg(2+)</name>
        <dbReference type="ChEBI" id="CHEBI:18420"/>
    </ligand>
</feature>
<keyword evidence="5 10" id="KW-0479">Metal-binding</keyword>
<evidence type="ECO:0000256" key="12">
    <source>
        <dbReference type="RuleBase" id="RU004462"/>
    </source>
</evidence>
<evidence type="ECO:0000256" key="8">
    <source>
        <dbReference type="ARBA" id="ARBA00022842"/>
    </source>
</evidence>
<dbReference type="GO" id="GO:0005737">
    <property type="term" value="C:cytoplasm"/>
    <property type="evidence" value="ECO:0007669"/>
    <property type="project" value="UniProtKB-SubCell"/>
</dbReference>
<comment type="function">
    <text evidence="10">Catalyzes the formation of S-adenosylmethionine (AdoMet) from methionine and ATP. The overall synthetic reaction is composed of two sequential steps, AdoMet formation and the subsequent tripolyphosphate hydrolysis which occurs prior to release of AdoMet from the enzyme.</text>
</comment>
<reference evidence="16 17" key="1">
    <citation type="journal article" date="2017" name="Int. J. Syst. Evol. Microbiol.">
        <title>Oleiagrimonas citrea sp. nov., a marine bacterium isolated from tidal flat sediment and emended description of the genus Oleiagrimonas Fang et al. 2015 and Oleiagrimonas soli.</title>
        <authorList>
            <person name="Yang S.H."/>
            <person name="Seo H.S."/>
            <person name="Seong C.N."/>
            <person name="Kwon K.K."/>
        </authorList>
    </citation>
    <scope>NUCLEOTIDE SEQUENCE [LARGE SCALE GENOMIC DNA]</scope>
    <source>
        <strain evidence="16 17">MEBiC09124</strain>
    </source>
</reference>
<dbReference type="Pfam" id="PF02772">
    <property type="entry name" value="S-AdoMet_synt_M"/>
    <property type="match status" value="1"/>
</dbReference>
<evidence type="ECO:0000256" key="9">
    <source>
        <dbReference type="ARBA" id="ARBA00022958"/>
    </source>
</evidence>
<evidence type="ECO:0000259" key="14">
    <source>
        <dbReference type="Pfam" id="PF02772"/>
    </source>
</evidence>
<name>A0A846ZPX0_9GAMM</name>
<comment type="catalytic activity">
    <reaction evidence="10">
        <text>L-methionine + ATP + H2O = S-adenosyl-L-methionine + phosphate + diphosphate</text>
        <dbReference type="Rhea" id="RHEA:21080"/>
        <dbReference type="ChEBI" id="CHEBI:15377"/>
        <dbReference type="ChEBI" id="CHEBI:30616"/>
        <dbReference type="ChEBI" id="CHEBI:33019"/>
        <dbReference type="ChEBI" id="CHEBI:43474"/>
        <dbReference type="ChEBI" id="CHEBI:57844"/>
        <dbReference type="ChEBI" id="CHEBI:59789"/>
        <dbReference type="EC" id="2.5.1.6"/>
    </reaction>
</comment>
<feature type="domain" description="S-adenosylmethionine synthetase N-terminal" evidence="13">
    <location>
        <begin position="4"/>
        <end position="101"/>
    </location>
</feature>
<feature type="binding site" evidence="10">
    <location>
        <position position="43"/>
    </location>
    <ligand>
        <name>K(+)</name>
        <dbReference type="ChEBI" id="CHEBI:29103"/>
    </ligand>
</feature>
<feature type="binding site" evidence="10">
    <location>
        <position position="270"/>
    </location>
    <ligand>
        <name>ATP</name>
        <dbReference type="ChEBI" id="CHEBI:30616"/>
        <note>ligand shared between two neighboring subunits</note>
    </ligand>
</feature>
<feature type="binding site" description="in other chain" evidence="10">
    <location>
        <position position="274"/>
    </location>
    <ligand>
        <name>L-methionine</name>
        <dbReference type="ChEBI" id="CHEBI:57844"/>
        <note>ligand shared between two neighboring subunits</note>
    </ligand>
</feature>
<dbReference type="EC" id="2.5.1.6" evidence="10"/>
<dbReference type="GO" id="GO:0004478">
    <property type="term" value="F:methionine adenosyltransferase activity"/>
    <property type="evidence" value="ECO:0007669"/>
    <property type="project" value="UniProtKB-UniRule"/>
</dbReference>
<comment type="pathway">
    <text evidence="1 10">Amino-acid biosynthesis; S-adenosyl-L-methionine biosynthesis; S-adenosyl-L-methionine from L-methionine: step 1/1.</text>
</comment>
<evidence type="ECO:0000259" key="15">
    <source>
        <dbReference type="Pfam" id="PF02773"/>
    </source>
</evidence>
<dbReference type="InterPro" id="IPR022630">
    <property type="entry name" value="S-AdoMet_synt_C"/>
</dbReference>
<dbReference type="InterPro" id="IPR022631">
    <property type="entry name" value="ADOMET_SYNTHASE_CS"/>
</dbReference>
<evidence type="ECO:0000256" key="10">
    <source>
        <dbReference type="HAMAP-Rule" id="MF_00086"/>
    </source>
</evidence>
<feature type="region of interest" description="Flexible loop" evidence="10">
    <location>
        <begin position="99"/>
        <end position="109"/>
    </location>
</feature>
<evidence type="ECO:0000256" key="7">
    <source>
        <dbReference type="ARBA" id="ARBA00022840"/>
    </source>
</evidence>
<keyword evidence="6 10" id="KW-0547">Nucleotide-binding</keyword>
<feature type="binding site" description="in other chain" evidence="10">
    <location>
        <begin position="249"/>
        <end position="250"/>
    </location>
    <ligand>
        <name>ATP</name>
        <dbReference type="ChEBI" id="CHEBI:30616"/>
        <note>ligand shared between two neighboring subunits</note>
    </ligand>
</feature>
<evidence type="ECO:0000256" key="4">
    <source>
        <dbReference type="ARBA" id="ARBA00022679"/>
    </source>
</evidence>
<feature type="binding site" description="in other chain" evidence="10">
    <location>
        <position position="15"/>
    </location>
    <ligand>
        <name>ATP</name>
        <dbReference type="ChEBI" id="CHEBI:30616"/>
        <note>ligand shared between two neighboring subunits</note>
    </ligand>
</feature>
<dbReference type="UniPathway" id="UPA00315">
    <property type="reaction ID" value="UER00080"/>
</dbReference>
<proteinExistence type="inferred from homology"/>
<comment type="subunit">
    <text evidence="10">Homotetramer; dimer of dimers.</text>
</comment>
<keyword evidence="10" id="KW-0963">Cytoplasm</keyword>
<dbReference type="Proteomes" id="UP000541636">
    <property type="component" value="Unassembled WGS sequence"/>
</dbReference>
<feature type="binding site" description="in other chain" evidence="10">
    <location>
        <begin position="234"/>
        <end position="235"/>
    </location>
    <ligand>
        <name>ATP</name>
        <dbReference type="ChEBI" id="CHEBI:30616"/>
        <note>ligand shared between two neighboring subunits</note>
    </ligand>
</feature>
<dbReference type="PROSITE" id="PS00376">
    <property type="entry name" value="ADOMET_SYNTHASE_1"/>
    <property type="match status" value="1"/>
</dbReference>
<feature type="domain" description="S-adenosylmethionine synthetase central" evidence="14">
    <location>
        <begin position="114"/>
        <end position="235"/>
    </location>
</feature>
<dbReference type="CDD" id="cd18079">
    <property type="entry name" value="S-AdoMet_synt"/>
    <property type="match status" value="1"/>
</dbReference>
<evidence type="ECO:0000256" key="1">
    <source>
        <dbReference type="ARBA" id="ARBA00005224"/>
    </source>
</evidence>
<dbReference type="HAMAP" id="MF_00086">
    <property type="entry name" value="S_AdoMet_synth1"/>
    <property type="match status" value="1"/>
</dbReference>
<dbReference type="Gene3D" id="3.30.300.10">
    <property type="match status" value="3"/>
</dbReference>
<dbReference type="FunFam" id="3.30.300.10:FF:000003">
    <property type="entry name" value="S-adenosylmethionine synthase"/>
    <property type="match status" value="1"/>
</dbReference>
<dbReference type="Pfam" id="PF00438">
    <property type="entry name" value="S-AdoMet_synt_N"/>
    <property type="match status" value="1"/>
</dbReference>
<comment type="cofactor">
    <cofactor evidence="10">
        <name>Mg(2+)</name>
        <dbReference type="ChEBI" id="CHEBI:18420"/>
    </cofactor>
    <text evidence="10">Binds 2 divalent ions per subunit.</text>
</comment>
<sequence length="414" mass="45386">MSSYLFTSESVSEGHPDKIADQISDAVLDAILAQDPRARVACETMVKTGVAIVSGEITTDAWVDIEDLTRKVILDIGYDSSEVGFDGATCGVLNLIGKQSPDINRGVDRKKPEEQGAGDQGLMFGYACNETRELMPAPIYYSHRLVEQQAKVRKQRNSPLPWLRPDAKSQVTLRYDDGKIAGIDAVVLSTQHDPGIKHKEILDGVYEHILKPVLPAAWLKTLTKSKMHINPTGKFVIGGPVGDCGLTGRKIIVDTYGGMARHGGGAFSGKDPSKVDRSAAYAARYVAKNIVAAGIADKCEVQVSYAIGVARPTSISVTTFGTGKIPDEKIEALIAQHFDLRPYGIIQMLDLIHPMYQRTASYGHFGRKPVTKAHYSYETLENGRKTQHKTDAFEAFPWEKTDRAEELRKAAKLK</sequence>
<evidence type="ECO:0000256" key="11">
    <source>
        <dbReference type="RuleBase" id="RU000542"/>
    </source>
</evidence>
<comment type="subcellular location">
    <subcellularLocation>
        <location evidence="10 11">Cytoplasm</location>
    </subcellularLocation>
</comment>
<evidence type="ECO:0000256" key="3">
    <source>
        <dbReference type="ARBA" id="ARBA00022563"/>
    </source>
</evidence>
<organism evidence="16 17">
    <name type="scientific">Oleiagrimonas citrea</name>
    <dbReference type="NCBI Taxonomy" id="1665687"/>
    <lineage>
        <taxon>Bacteria</taxon>
        <taxon>Pseudomonadati</taxon>
        <taxon>Pseudomonadota</taxon>
        <taxon>Gammaproteobacteria</taxon>
        <taxon>Lysobacterales</taxon>
        <taxon>Rhodanobacteraceae</taxon>
        <taxon>Oleiagrimonas</taxon>
    </lineage>
</organism>
<dbReference type="GO" id="GO:0006730">
    <property type="term" value="P:one-carbon metabolic process"/>
    <property type="evidence" value="ECO:0007669"/>
    <property type="project" value="UniProtKB-KW"/>
</dbReference>
<dbReference type="EMBL" id="JAAZQD010000004">
    <property type="protein sequence ID" value="NKZ39493.1"/>
    <property type="molecule type" value="Genomic_DNA"/>
</dbReference>
<keyword evidence="4 10" id="KW-0808">Transferase</keyword>
<protein>
    <recommendedName>
        <fullName evidence="10">S-adenosylmethionine synthase</fullName>
        <shortName evidence="10">AdoMet synthase</shortName>
        <ecNumber evidence="10">2.5.1.6</ecNumber>
    </recommendedName>
    <alternativeName>
        <fullName evidence="10">MAT</fullName>
    </alternativeName>
    <alternativeName>
        <fullName evidence="10">Methionine adenosyltransferase</fullName>
    </alternativeName>
</protein>
<dbReference type="Pfam" id="PF02773">
    <property type="entry name" value="S-AdoMet_synt_C"/>
    <property type="match status" value="1"/>
</dbReference>
<accession>A0A846ZPX0</accession>
<evidence type="ECO:0000256" key="5">
    <source>
        <dbReference type="ARBA" id="ARBA00022723"/>
    </source>
</evidence>
<dbReference type="RefSeq" id="WP_113063758.1">
    <property type="nucleotide sequence ID" value="NZ_JAAZQD010000004.1"/>
</dbReference>
<comment type="cofactor">
    <cofactor evidence="10">
        <name>K(+)</name>
        <dbReference type="ChEBI" id="CHEBI:29103"/>
    </cofactor>
    <text evidence="10">Binds 1 potassium ion per subunit.</text>
</comment>
<evidence type="ECO:0000256" key="2">
    <source>
        <dbReference type="ARBA" id="ARBA00009685"/>
    </source>
</evidence>
<comment type="caution">
    <text evidence="16">The sequence shown here is derived from an EMBL/GenBank/DDBJ whole genome shotgun (WGS) entry which is preliminary data.</text>
</comment>
<dbReference type="GO" id="GO:0005524">
    <property type="term" value="F:ATP binding"/>
    <property type="evidence" value="ECO:0007669"/>
    <property type="project" value="UniProtKB-UniRule"/>
</dbReference>
<dbReference type="InterPro" id="IPR022628">
    <property type="entry name" value="S-AdoMet_synt_N"/>
</dbReference>